<dbReference type="EMBL" id="JXTB01000007">
    <property type="protein sequence ID" value="PON78792.1"/>
    <property type="molecule type" value="Genomic_DNA"/>
</dbReference>
<dbReference type="Proteomes" id="UP000237105">
    <property type="component" value="Unassembled WGS sequence"/>
</dbReference>
<name>A0A2P5DZR4_PARAD</name>
<organism evidence="2 3">
    <name type="scientific">Parasponia andersonii</name>
    <name type="common">Sponia andersonii</name>
    <dbReference type="NCBI Taxonomy" id="3476"/>
    <lineage>
        <taxon>Eukaryota</taxon>
        <taxon>Viridiplantae</taxon>
        <taxon>Streptophyta</taxon>
        <taxon>Embryophyta</taxon>
        <taxon>Tracheophyta</taxon>
        <taxon>Spermatophyta</taxon>
        <taxon>Magnoliopsida</taxon>
        <taxon>eudicotyledons</taxon>
        <taxon>Gunneridae</taxon>
        <taxon>Pentapetalae</taxon>
        <taxon>rosids</taxon>
        <taxon>fabids</taxon>
        <taxon>Rosales</taxon>
        <taxon>Cannabaceae</taxon>
        <taxon>Parasponia</taxon>
    </lineage>
</organism>
<gene>
    <name evidence="2" type="ORF">PanWU01x14_016910</name>
</gene>
<accession>A0A2P5DZR4</accession>
<comment type="caution">
    <text evidence="2">The sequence shown here is derived from an EMBL/GenBank/DDBJ whole genome shotgun (WGS) entry which is preliminary data.</text>
</comment>
<evidence type="ECO:0000313" key="3">
    <source>
        <dbReference type="Proteomes" id="UP000237105"/>
    </source>
</evidence>
<proteinExistence type="predicted"/>
<evidence type="ECO:0000256" key="1">
    <source>
        <dbReference type="SAM" id="MobiDB-lite"/>
    </source>
</evidence>
<reference evidence="3" key="1">
    <citation type="submission" date="2016-06" db="EMBL/GenBank/DDBJ databases">
        <title>Parallel loss of symbiosis genes in relatives of nitrogen-fixing non-legume Parasponia.</title>
        <authorList>
            <person name="Van Velzen R."/>
            <person name="Holmer R."/>
            <person name="Bu F."/>
            <person name="Rutten L."/>
            <person name="Van Zeijl A."/>
            <person name="Liu W."/>
            <person name="Santuari L."/>
            <person name="Cao Q."/>
            <person name="Sharma T."/>
            <person name="Shen D."/>
            <person name="Roswanjaya Y."/>
            <person name="Wardhani T."/>
            <person name="Kalhor M.S."/>
            <person name="Jansen J."/>
            <person name="Van den Hoogen J."/>
            <person name="Gungor B."/>
            <person name="Hartog M."/>
            <person name="Hontelez J."/>
            <person name="Verver J."/>
            <person name="Yang W.-C."/>
            <person name="Schijlen E."/>
            <person name="Repin R."/>
            <person name="Schilthuizen M."/>
            <person name="Schranz E."/>
            <person name="Heidstra R."/>
            <person name="Miyata K."/>
            <person name="Fedorova E."/>
            <person name="Kohlen W."/>
            <person name="Bisseling T."/>
            <person name="Smit S."/>
            <person name="Geurts R."/>
        </authorList>
    </citation>
    <scope>NUCLEOTIDE SEQUENCE [LARGE SCALE GENOMIC DNA]</scope>
    <source>
        <strain evidence="3">cv. WU1-14</strain>
    </source>
</reference>
<sequence>MKSQETRPTSVRAYTRRTGLLAETAVTVAQPGRQKRMAAKLPDRGKKWFPESESERGDERERERE</sequence>
<feature type="region of interest" description="Disordered" evidence="1">
    <location>
        <begin position="31"/>
        <end position="65"/>
    </location>
</feature>
<keyword evidence="3" id="KW-1185">Reference proteome</keyword>
<feature type="compositionally biased region" description="Basic and acidic residues" evidence="1">
    <location>
        <begin position="41"/>
        <end position="65"/>
    </location>
</feature>
<protein>
    <submittedName>
        <fullName evidence="2">Uncharacterized protein</fullName>
    </submittedName>
</protein>
<evidence type="ECO:0000313" key="2">
    <source>
        <dbReference type="EMBL" id="PON78792.1"/>
    </source>
</evidence>
<dbReference type="AlphaFoldDB" id="A0A2P5DZR4"/>